<organism evidence="1 2">
    <name type="scientific">Flavobacterium suncheonense GH29-5 = DSM 17707</name>
    <dbReference type="NCBI Taxonomy" id="1121899"/>
    <lineage>
        <taxon>Bacteria</taxon>
        <taxon>Pseudomonadati</taxon>
        <taxon>Bacteroidota</taxon>
        <taxon>Flavobacteriia</taxon>
        <taxon>Flavobacteriales</taxon>
        <taxon>Flavobacteriaceae</taxon>
        <taxon>Flavobacterium</taxon>
    </lineage>
</organism>
<sequence>MIGVVKKIVFPENESYLMEIIGLISQIDDKDPTIYFLKNDFPFEVRAKYSGPSDYLIYDPFYSNKFLDNKTGVSISQPDKGKATSIQRLNENEIRVQTSADGILYQTEFRITMKRSDYPKDIIIKG</sequence>
<dbReference type="RefSeq" id="WP_026979342.1">
    <property type="nucleotide sequence ID" value="NZ_AUCZ01000003.1"/>
</dbReference>
<dbReference type="Proteomes" id="UP000030121">
    <property type="component" value="Unassembled WGS sequence"/>
</dbReference>
<reference evidence="1 2" key="1">
    <citation type="submission" date="2013-09" db="EMBL/GenBank/DDBJ databases">
        <authorList>
            <person name="Zeng Z."/>
            <person name="Chen C."/>
        </authorList>
    </citation>
    <scope>NUCLEOTIDE SEQUENCE [LARGE SCALE GENOMIC DNA]</scope>
    <source>
        <strain evidence="1 2">GH29-5</strain>
    </source>
</reference>
<keyword evidence="2" id="KW-1185">Reference proteome</keyword>
<dbReference type="STRING" id="1121899.GCA_000430025_00554"/>
<evidence type="ECO:0000313" key="2">
    <source>
        <dbReference type="Proteomes" id="UP000030121"/>
    </source>
</evidence>
<gene>
    <name evidence="1" type="ORF">Q764_07170</name>
</gene>
<protein>
    <submittedName>
        <fullName evidence="1">Uncharacterized protein</fullName>
    </submittedName>
</protein>
<proteinExistence type="predicted"/>
<accession>A0A0A2MBA1</accession>
<dbReference type="OrthoDB" id="67297at2"/>
<evidence type="ECO:0000313" key="1">
    <source>
        <dbReference type="EMBL" id="KGO89544.1"/>
    </source>
</evidence>
<dbReference type="AlphaFoldDB" id="A0A0A2MBA1"/>
<comment type="caution">
    <text evidence="1">The sequence shown here is derived from an EMBL/GenBank/DDBJ whole genome shotgun (WGS) entry which is preliminary data.</text>
</comment>
<name>A0A0A2MBA1_9FLAO</name>
<dbReference type="EMBL" id="JRLW01000008">
    <property type="protein sequence ID" value="KGO89544.1"/>
    <property type="molecule type" value="Genomic_DNA"/>
</dbReference>